<dbReference type="InterPro" id="IPR025383">
    <property type="entry name" value="MrpA_C/MbhD"/>
</dbReference>
<dbReference type="Pfam" id="PF13244">
    <property type="entry name" value="MbhD"/>
    <property type="match status" value="1"/>
</dbReference>
<feature type="transmembrane region" description="Helical" evidence="6">
    <location>
        <begin position="6"/>
        <end position="24"/>
    </location>
</feature>
<evidence type="ECO:0000256" key="1">
    <source>
        <dbReference type="ARBA" id="ARBA00004651"/>
    </source>
</evidence>
<keyword evidence="9" id="KW-1185">Reference proteome</keyword>
<evidence type="ECO:0000256" key="3">
    <source>
        <dbReference type="ARBA" id="ARBA00022692"/>
    </source>
</evidence>
<comment type="caution">
    <text evidence="8">The sequence shown here is derived from an EMBL/GenBank/DDBJ whole genome shotgun (WGS) entry which is preliminary data.</text>
</comment>
<evidence type="ECO:0000256" key="2">
    <source>
        <dbReference type="ARBA" id="ARBA00022475"/>
    </source>
</evidence>
<keyword evidence="4 6" id="KW-1133">Transmembrane helix</keyword>
<proteinExistence type="predicted"/>
<dbReference type="InterPro" id="IPR042106">
    <property type="entry name" value="Nuo/plastoQ_OxRdtase_6_NuoJ"/>
</dbReference>
<keyword evidence="2" id="KW-1003">Cell membrane</keyword>
<dbReference type="AlphaFoldDB" id="A0A133U3U9"/>
<evidence type="ECO:0000313" key="9">
    <source>
        <dbReference type="Proteomes" id="UP000070589"/>
    </source>
</evidence>
<dbReference type="Gene3D" id="1.20.120.1200">
    <property type="entry name" value="NADH-ubiquinone/plastoquinone oxidoreductase chain 6, subunit NuoJ"/>
    <property type="match status" value="1"/>
</dbReference>
<reference evidence="8 9" key="1">
    <citation type="journal article" date="2016" name="Sci. Rep.">
        <title>Metabolic traits of an uncultured archaeal lineage -MSBL1- from brine pools of the Red Sea.</title>
        <authorList>
            <person name="Mwirichia R."/>
            <person name="Alam I."/>
            <person name="Rashid M."/>
            <person name="Vinu M."/>
            <person name="Ba-Alawi W."/>
            <person name="Anthony Kamau A."/>
            <person name="Kamanda Ngugi D."/>
            <person name="Goker M."/>
            <person name="Klenk H.P."/>
            <person name="Bajic V."/>
            <person name="Stingl U."/>
        </authorList>
    </citation>
    <scope>NUCLEOTIDE SEQUENCE [LARGE SCALE GENOMIC DNA]</scope>
    <source>
        <strain evidence="8">SCGC-AAA259D14</strain>
    </source>
</reference>
<keyword evidence="3 6" id="KW-0812">Transmembrane</keyword>
<evidence type="ECO:0000313" key="8">
    <source>
        <dbReference type="EMBL" id="KXA88861.1"/>
    </source>
</evidence>
<feature type="transmembrane region" description="Helical" evidence="6">
    <location>
        <begin position="29"/>
        <end position="50"/>
    </location>
</feature>
<sequence>MNGSTILIHNMILLFILVASIIAVHLRDLLYAVFALAGATIGLSLIFYMLQAPDVAITNAAVYGGIATVFYVIAISKTEREEKT</sequence>
<feature type="domain" description="MrpA C-terminal/MbhD" evidence="7">
    <location>
        <begin position="14"/>
        <end position="80"/>
    </location>
</feature>
<comment type="subcellular location">
    <subcellularLocation>
        <location evidence="1">Cell membrane</location>
        <topology evidence="1">Multi-pass membrane protein</topology>
    </subcellularLocation>
</comment>
<evidence type="ECO:0000256" key="4">
    <source>
        <dbReference type="ARBA" id="ARBA00022989"/>
    </source>
</evidence>
<name>A0A133U3U9_9EURY</name>
<dbReference type="EMBL" id="LHXL01000074">
    <property type="protein sequence ID" value="KXA88861.1"/>
    <property type="molecule type" value="Genomic_DNA"/>
</dbReference>
<evidence type="ECO:0000256" key="6">
    <source>
        <dbReference type="SAM" id="Phobius"/>
    </source>
</evidence>
<protein>
    <recommendedName>
        <fullName evidence="7">MrpA C-terminal/MbhD domain-containing protein</fullName>
    </recommendedName>
</protein>
<feature type="transmembrane region" description="Helical" evidence="6">
    <location>
        <begin position="56"/>
        <end position="75"/>
    </location>
</feature>
<organism evidence="8 9">
    <name type="scientific">candidate division MSBL1 archaeon SCGC-AAA259D14</name>
    <dbReference type="NCBI Taxonomy" id="1698261"/>
    <lineage>
        <taxon>Archaea</taxon>
        <taxon>Methanobacteriati</taxon>
        <taxon>Methanobacteriota</taxon>
        <taxon>candidate division MSBL1</taxon>
    </lineage>
</organism>
<dbReference type="GO" id="GO:0005886">
    <property type="term" value="C:plasma membrane"/>
    <property type="evidence" value="ECO:0007669"/>
    <property type="project" value="UniProtKB-SubCell"/>
</dbReference>
<evidence type="ECO:0000256" key="5">
    <source>
        <dbReference type="ARBA" id="ARBA00023136"/>
    </source>
</evidence>
<gene>
    <name evidence="8" type="ORF">AKJ62_04305</name>
</gene>
<keyword evidence="5 6" id="KW-0472">Membrane</keyword>
<dbReference type="Proteomes" id="UP000070589">
    <property type="component" value="Unassembled WGS sequence"/>
</dbReference>
<evidence type="ECO:0000259" key="7">
    <source>
        <dbReference type="Pfam" id="PF13244"/>
    </source>
</evidence>
<accession>A0A133U3U9</accession>